<dbReference type="EMBL" id="CM003530">
    <property type="protein sequence ID" value="RCV17407.1"/>
    <property type="molecule type" value="Genomic_DNA"/>
</dbReference>
<protein>
    <submittedName>
        <fullName evidence="1">Uncharacterized protein</fullName>
    </submittedName>
</protein>
<accession>A0A368QHE3</accession>
<gene>
    <name evidence="1" type="ORF">SETIT_3G217500v2</name>
</gene>
<reference evidence="1" key="2">
    <citation type="submission" date="2015-07" db="EMBL/GenBank/DDBJ databases">
        <authorList>
            <person name="Noorani M."/>
        </authorList>
    </citation>
    <scope>NUCLEOTIDE SEQUENCE</scope>
    <source>
        <strain evidence="1">Yugu1</strain>
    </source>
</reference>
<sequence>MARLILFAPSDGRLRLLAVDARPSGLPRGSHACGSTAAEWGGAVRPCGGLDSSHEGDILRGVRARPLRPRPEPAGIAAAEIYGLPLPFWLLPGLTRCAALAASAHPTPGCVSQPDADSCQDDSFPSPLLHGASISFPVSLEQPGICSQGIPLL</sequence>
<evidence type="ECO:0000313" key="1">
    <source>
        <dbReference type="EMBL" id="RCV17407.1"/>
    </source>
</evidence>
<name>A0A368QHE3_SETIT</name>
<dbReference type="AlphaFoldDB" id="A0A368QHE3"/>
<organism evidence="1">
    <name type="scientific">Setaria italica</name>
    <name type="common">Foxtail millet</name>
    <name type="synonym">Panicum italicum</name>
    <dbReference type="NCBI Taxonomy" id="4555"/>
    <lineage>
        <taxon>Eukaryota</taxon>
        <taxon>Viridiplantae</taxon>
        <taxon>Streptophyta</taxon>
        <taxon>Embryophyta</taxon>
        <taxon>Tracheophyta</taxon>
        <taxon>Spermatophyta</taxon>
        <taxon>Magnoliopsida</taxon>
        <taxon>Liliopsida</taxon>
        <taxon>Poales</taxon>
        <taxon>Poaceae</taxon>
        <taxon>PACMAD clade</taxon>
        <taxon>Panicoideae</taxon>
        <taxon>Panicodae</taxon>
        <taxon>Paniceae</taxon>
        <taxon>Cenchrinae</taxon>
        <taxon>Setaria</taxon>
    </lineage>
</organism>
<reference evidence="1" key="1">
    <citation type="journal article" date="2012" name="Nat. Biotechnol.">
        <title>Reference genome sequence of the model plant Setaria.</title>
        <authorList>
            <person name="Bennetzen J.L."/>
            <person name="Schmutz J."/>
            <person name="Wang H."/>
            <person name="Percifield R."/>
            <person name="Hawkins J."/>
            <person name="Pontaroli A.C."/>
            <person name="Estep M."/>
            <person name="Feng L."/>
            <person name="Vaughn J.N."/>
            <person name="Grimwood J."/>
            <person name="Jenkins J."/>
            <person name="Barry K."/>
            <person name="Lindquist E."/>
            <person name="Hellsten U."/>
            <person name="Deshpande S."/>
            <person name="Wang X."/>
            <person name="Wu X."/>
            <person name="Mitros T."/>
            <person name="Triplett J."/>
            <person name="Yang X."/>
            <person name="Ye C.Y."/>
            <person name="Mauro-Herrera M."/>
            <person name="Wang L."/>
            <person name="Li P."/>
            <person name="Sharma M."/>
            <person name="Sharma R."/>
            <person name="Ronald P.C."/>
            <person name="Panaud O."/>
            <person name="Kellogg E.A."/>
            <person name="Brutnell T.P."/>
            <person name="Doust A.N."/>
            <person name="Tuskan G.A."/>
            <person name="Rokhsar D."/>
            <person name="Devos K.M."/>
        </authorList>
    </citation>
    <scope>NUCLEOTIDE SEQUENCE [LARGE SCALE GENOMIC DNA]</scope>
    <source>
        <strain evidence="1">Yugu1</strain>
    </source>
</reference>
<proteinExistence type="predicted"/>